<dbReference type="eggNOG" id="KOG0634">
    <property type="taxonomic scope" value="Eukaryota"/>
</dbReference>
<dbReference type="GO" id="GO:1901605">
    <property type="term" value="P:alpha-amino acid metabolic process"/>
    <property type="evidence" value="ECO:0000318"/>
    <property type="project" value="GO_Central"/>
</dbReference>
<dbReference type="InterPro" id="IPR050859">
    <property type="entry name" value="Class-I_PLP-dep_aminotransf"/>
</dbReference>
<dbReference type="FunFam" id="3.90.1150.10:FF:000277">
    <property type="entry name" value="Predicted protein"/>
    <property type="match status" value="1"/>
</dbReference>
<dbReference type="GeneID" id="5893302"/>
<evidence type="ECO:0000256" key="4">
    <source>
        <dbReference type="ARBA" id="ARBA00022898"/>
    </source>
</evidence>
<dbReference type="CDD" id="cd00609">
    <property type="entry name" value="AAT_like"/>
    <property type="match status" value="1"/>
</dbReference>
<dbReference type="GO" id="GO:0030170">
    <property type="term" value="F:pyridoxal phosphate binding"/>
    <property type="evidence" value="ECO:0007669"/>
    <property type="project" value="InterPro"/>
</dbReference>
<evidence type="ECO:0000256" key="1">
    <source>
        <dbReference type="ARBA" id="ARBA00001933"/>
    </source>
</evidence>
<dbReference type="RefSeq" id="XP_001748112.1">
    <property type="nucleotide sequence ID" value="XM_001748060.1"/>
</dbReference>
<dbReference type="STRING" id="81824.A9V5S9"/>
<accession>A9V5S9</accession>
<name>A9V5S9_MONBE</name>
<dbReference type="Gene3D" id="3.90.1150.10">
    <property type="entry name" value="Aspartate Aminotransferase, domain 1"/>
    <property type="match status" value="1"/>
</dbReference>
<keyword evidence="7" id="KW-1185">Reference proteome</keyword>
<keyword evidence="4" id="KW-0663">Pyridoxal phosphate</keyword>
<dbReference type="InParanoid" id="A9V5S9"/>
<dbReference type="InterPro" id="IPR015422">
    <property type="entry name" value="PyrdxlP-dep_Trfase_small"/>
</dbReference>
<dbReference type="KEGG" id="mbr:MONBRDRAFT_33510"/>
<evidence type="ECO:0000256" key="3">
    <source>
        <dbReference type="ARBA" id="ARBA00022679"/>
    </source>
</evidence>
<comment type="cofactor">
    <cofactor evidence="1">
        <name>pyridoxal 5'-phosphate</name>
        <dbReference type="ChEBI" id="CHEBI:597326"/>
    </cofactor>
</comment>
<dbReference type="OMA" id="FMPGEPF"/>
<gene>
    <name evidence="6" type="ORF">MONBRDRAFT_33510</name>
</gene>
<dbReference type="InterPro" id="IPR004839">
    <property type="entry name" value="Aminotransferase_I/II_large"/>
</dbReference>
<evidence type="ECO:0000313" key="7">
    <source>
        <dbReference type="Proteomes" id="UP000001357"/>
    </source>
</evidence>
<dbReference type="PANTHER" id="PTHR42790">
    <property type="entry name" value="AMINOTRANSFERASE"/>
    <property type="match status" value="1"/>
</dbReference>
<dbReference type="EMBL" id="CH991561">
    <property type="protein sequence ID" value="EDQ87169.1"/>
    <property type="molecule type" value="Genomic_DNA"/>
</dbReference>
<dbReference type="GO" id="GO:0016212">
    <property type="term" value="F:kynurenine-oxoglutarate transaminase activity"/>
    <property type="evidence" value="ECO:0000318"/>
    <property type="project" value="GO_Central"/>
</dbReference>
<dbReference type="FunCoup" id="A9V5S9">
    <property type="interactions" value="170"/>
</dbReference>
<sequence>MEERLEGRIFLSDNWARMARRFFTTTTMARGGMDYASFLSETSLRRQPSPIRALQPLVNLPGMISLGGGMPNPETFPIASLDINLKSGEATADNLRLTITNGSQEAVTRCFDMLLDKGDAVILEAPTYSGTLAGLYPKQVKLVLISTDDQGIKPAELDERLSNWDASKELYQVAQRHNLLILEDDAYRYLNFEPKRPPSLLSMDVDGRVLRFDSISKIVSSGLRLGMVSGPEPLIDRINLQSQATTLHPSGVSQAILLKLLQHWGYDGFEEHVQQVSDFYRKQRDALLAAADRHLAGKATWNKNITAGMCLWIRLNNVDDTKELITKRAVEQKVLFVPGDAFLPADVDHHLLTTPETPLSKTPYLRATFSMATPEEMDEALRRLAALLD</sequence>
<keyword evidence="2" id="KW-0032">Aminotransferase</keyword>
<reference evidence="6 7" key="1">
    <citation type="journal article" date="2008" name="Nature">
        <title>The genome of the choanoflagellate Monosiga brevicollis and the origin of metazoans.</title>
        <authorList>
            <consortium name="JGI Sequencing"/>
            <person name="King N."/>
            <person name="Westbrook M.J."/>
            <person name="Young S.L."/>
            <person name="Kuo A."/>
            <person name="Abedin M."/>
            <person name="Chapman J."/>
            <person name="Fairclough S."/>
            <person name="Hellsten U."/>
            <person name="Isogai Y."/>
            <person name="Letunic I."/>
            <person name="Marr M."/>
            <person name="Pincus D."/>
            <person name="Putnam N."/>
            <person name="Rokas A."/>
            <person name="Wright K.J."/>
            <person name="Zuzow R."/>
            <person name="Dirks W."/>
            <person name="Good M."/>
            <person name="Goodstein D."/>
            <person name="Lemons D."/>
            <person name="Li W."/>
            <person name="Lyons J.B."/>
            <person name="Morris A."/>
            <person name="Nichols S."/>
            <person name="Richter D.J."/>
            <person name="Salamov A."/>
            <person name="Bork P."/>
            <person name="Lim W.A."/>
            <person name="Manning G."/>
            <person name="Miller W.T."/>
            <person name="McGinnis W."/>
            <person name="Shapiro H."/>
            <person name="Tjian R."/>
            <person name="Grigoriev I.V."/>
            <person name="Rokhsar D."/>
        </authorList>
    </citation>
    <scope>NUCLEOTIDE SEQUENCE [LARGE SCALE GENOMIC DNA]</scope>
    <source>
        <strain evidence="7">MX1 / ATCC 50154</strain>
    </source>
</reference>
<organism evidence="6 7">
    <name type="scientific">Monosiga brevicollis</name>
    <name type="common">Choanoflagellate</name>
    <dbReference type="NCBI Taxonomy" id="81824"/>
    <lineage>
        <taxon>Eukaryota</taxon>
        <taxon>Choanoflagellata</taxon>
        <taxon>Craspedida</taxon>
        <taxon>Salpingoecidae</taxon>
        <taxon>Monosiga</taxon>
    </lineage>
</organism>
<dbReference type="Pfam" id="PF00155">
    <property type="entry name" value="Aminotran_1_2"/>
    <property type="match status" value="1"/>
</dbReference>
<feature type="domain" description="Aminotransferase class I/classII large" evidence="5">
    <location>
        <begin position="168"/>
        <end position="384"/>
    </location>
</feature>
<dbReference type="SUPFAM" id="SSF53383">
    <property type="entry name" value="PLP-dependent transferases"/>
    <property type="match status" value="1"/>
</dbReference>
<evidence type="ECO:0000256" key="2">
    <source>
        <dbReference type="ARBA" id="ARBA00022576"/>
    </source>
</evidence>
<evidence type="ECO:0000313" key="6">
    <source>
        <dbReference type="EMBL" id="EDQ87169.1"/>
    </source>
</evidence>
<dbReference type="Gene3D" id="3.40.640.10">
    <property type="entry name" value="Type I PLP-dependent aspartate aminotransferase-like (Major domain)"/>
    <property type="match status" value="3"/>
</dbReference>
<protein>
    <recommendedName>
        <fullName evidence="5">Aminotransferase class I/classII large domain-containing protein</fullName>
    </recommendedName>
</protein>
<dbReference type="PANTHER" id="PTHR42790:SF19">
    <property type="entry name" value="KYNURENINE_ALPHA-AMINOADIPATE AMINOTRANSFERASE, MITOCHONDRIAL"/>
    <property type="match status" value="1"/>
</dbReference>
<evidence type="ECO:0000259" key="5">
    <source>
        <dbReference type="Pfam" id="PF00155"/>
    </source>
</evidence>
<dbReference type="FunFam" id="3.40.640.10:FF:000324">
    <property type="entry name" value="Predicted protein"/>
    <property type="match status" value="1"/>
</dbReference>
<proteinExistence type="predicted"/>
<dbReference type="Proteomes" id="UP000001357">
    <property type="component" value="Unassembled WGS sequence"/>
</dbReference>
<dbReference type="InterPro" id="IPR015421">
    <property type="entry name" value="PyrdxlP-dep_Trfase_major"/>
</dbReference>
<dbReference type="InterPro" id="IPR015424">
    <property type="entry name" value="PyrdxlP-dep_Trfase"/>
</dbReference>
<dbReference type="AlphaFoldDB" id="A9V5S9"/>
<keyword evidence="3" id="KW-0808">Transferase</keyword>